<dbReference type="GO" id="GO:0005886">
    <property type="term" value="C:plasma membrane"/>
    <property type="evidence" value="ECO:0007669"/>
    <property type="project" value="TreeGrafter"/>
</dbReference>
<dbReference type="PROSITE" id="PS00662">
    <property type="entry name" value="T2SP_E"/>
    <property type="match status" value="1"/>
</dbReference>
<dbReference type="Gene3D" id="3.30.300.160">
    <property type="entry name" value="Type II secretion system, protein E, N-terminal domain"/>
    <property type="match status" value="1"/>
</dbReference>
<dbReference type="CDD" id="cd01129">
    <property type="entry name" value="PulE-GspE-like"/>
    <property type="match status" value="1"/>
</dbReference>
<dbReference type="InterPro" id="IPR007831">
    <property type="entry name" value="T2SS_GspE_N"/>
</dbReference>
<dbReference type="InterPro" id="IPR001482">
    <property type="entry name" value="T2SS/T4SS_dom"/>
</dbReference>
<dbReference type="Gene3D" id="3.40.50.300">
    <property type="entry name" value="P-loop containing nucleotide triphosphate hydrolases"/>
    <property type="match status" value="1"/>
</dbReference>
<organism evidence="5 6">
    <name type="scientific">Desulfuromonas thiophila</name>
    <dbReference type="NCBI Taxonomy" id="57664"/>
    <lineage>
        <taxon>Bacteria</taxon>
        <taxon>Pseudomonadati</taxon>
        <taxon>Thermodesulfobacteriota</taxon>
        <taxon>Desulfuromonadia</taxon>
        <taxon>Desulfuromonadales</taxon>
        <taxon>Desulfuromonadaceae</taxon>
        <taxon>Desulfuromonas</taxon>
    </lineage>
</organism>
<proteinExistence type="inferred from homology"/>
<evidence type="ECO:0000256" key="3">
    <source>
        <dbReference type="ARBA" id="ARBA00022840"/>
    </source>
</evidence>
<keyword evidence="3" id="KW-0067">ATP-binding</keyword>
<comment type="similarity">
    <text evidence="1">Belongs to the GSP E family.</text>
</comment>
<evidence type="ECO:0000256" key="2">
    <source>
        <dbReference type="ARBA" id="ARBA00022741"/>
    </source>
</evidence>
<dbReference type="SMART" id="SM00382">
    <property type="entry name" value="AAA"/>
    <property type="match status" value="1"/>
</dbReference>
<keyword evidence="2" id="KW-0547">Nucleotide-binding</keyword>
<dbReference type="SUPFAM" id="SSF160246">
    <property type="entry name" value="EspE N-terminal domain-like"/>
    <property type="match status" value="1"/>
</dbReference>
<reference evidence="6" key="1">
    <citation type="submission" date="2016-10" db="EMBL/GenBank/DDBJ databases">
        <authorList>
            <person name="Varghese N."/>
            <person name="Submissions S."/>
        </authorList>
    </citation>
    <scope>NUCLEOTIDE SEQUENCE [LARGE SCALE GENOMIC DNA]</scope>
    <source>
        <strain evidence="6">DSM 8987</strain>
    </source>
</reference>
<protein>
    <submittedName>
        <fullName evidence="5">Type IV pilus assembly protein PilB</fullName>
    </submittedName>
</protein>
<dbReference type="Pfam" id="PF00437">
    <property type="entry name" value="T2SSE"/>
    <property type="match status" value="1"/>
</dbReference>
<dbReference type="OrthoDB" id="9805147at2"/>
<evidence type="ECO:0000313" key="6">
    <source>
        <dbReference type="Proteomes" id="UP000243205"/>
    </source>
</evidence>
<evidence type="ECO:0000256" key="1">
    <source>
        <dbReference type="ARBA" id="ARBA00006611"/>
    </source>
</evidence>
<dbReference type="AlphaFoldDB" id="A0A1G6X1M9"/>
<keyword evidence="6" id="KW-1185">Reference proteome</keyword>
<dbReference type="PANTHER" id="PTHR30258">
    <property type="entry name" value="TYPE II SECRETION SYSTEM PROTEIN GSPE-RELATED"/>
    <property type="match status" value="1"/>
</dbReference>
<dbReference type="Proteomes" id="UP000243205">
    <property type="component" value="Unassembled WGS sequence"/>
</dbReference>
<dbReference type="EMBL" id="FNAQ01000001">
    <property type="protein sequence ID" value="SDD72102.1"/>
    <property type="molecule type" value="Genomic_DNA"/>
</dbReference>
<dbReference type="Gene3D" id="3.30.450.90">
    <property type="match status" value="1"/>
</dbReference>
<accession>A0A1G6X1M9</accession>
<dbReference type="STRING" id="57664.SAMN05661003_101111"/>
<dbReference type="InterPro" id="IPR037257">
    <property type="entry name" value="T2SS_E_N_sf"/>
</dbReference>
<evidence type="ECO:0000259" key="4">
    <source>
        <dbReference type="PROSITE" id="PS00662"/>
    </source>
</evidence>
<dbReference type="FunFam" id="3.40.50.300:FF:000398">
    <property type="entry name" value="Type IV pilus assembly ATPase PilB"/>
    <property type="match status" value="1"/>
</dbReference>
<feature type="domain" description="Bacterial type II secretion system protein E" evidence="4">
    <location>
        <begin position="371"/>
        <end position="385"/>
    </location>
</feature>
<name>A0A1G6X1M9_9BACT</name>
<sequence length="555" mass="61502">MRQQPERLGEFLVRRGVLAREAVSAILEEQRRTRDPFGQIAVRRGYLDEESLTEQLAGFTQIPLLQREGITEDADLIARVPRAMAEKLGVVPLGRGERQELVCACNGPLPMAALQSLSKLVNRPVKLQLVPASLLGKMRSEASLRDLDTRIQIRDADAMAEDVHFVAEVLEKLLLRAVRLDASDLHLEPGRVELLVRIRVDGMLQITERLPLQLQDKLVSRIKVLAELDIAEKRMPQDGAFFFRPEHVHLPFSGINIRVSSLPVVYGEKVVMRLLPSNESAIGVGELGMAAATLEVFKRMASRPHGMVLVTGPTGSGKSTTLYGLMQMLRSETTNITTLEDPVELKLPGINQTQIVAGPKISFAGALRSILRQDPDVIMVGEIRDRATIEVALQAAITGHLVLTTLHTNDAPSSFTRLVDMGAESFLVATSVLGILAQRLVRRVCPLCRRGRPVSLAELRLLGLETTEVEGAFAIQRGEGCDHCRGTGYTGRVGLFELLEMDETLKQMVAEREPAERLRRHAREQLGFRTLFEDGVEKVRQGMTTPEEILRVTMN</sequence>
<dbReference type="InterPro" id="IPR027417">
    <property type="entry name" value="P-loop_NTPase"/>
</dbReference>
<dbReference type="PANTHER" id="PTHR30258:SF2">
    <property type="entry name" value="COMG OPERON PROTEIN 1"/>
    <property type="match status" value="1"/>
</dbReference>
<evidence type="ECO:0000313" key="5">
    <source>
        <dbReference type="EMBL" id="SDD72102.1"/>
    </source>
</evidence>
<dbReference type="GO" id="GO:0016887">
    <property type="term" value="F:ATP hydrolysis activity"/>
    <property type="evidence" value="ECO:0007669"/>
    <property type="project" value="TreeGrafter"/>
</dbReference>
<dbReference type="RefSeq" id="WP_092075266.1">
    <property type="nucleotide sequence ID" value="NZ_CALFZY010000019.1"/>
</dbReference>
<dbReference type="GO" id="GO:0005524">
    <property type="term" value="F:ATP binding"/>
    <property type="evidence" value="ECO:0007669"/>
    <property type="project" value="UniProtKB-KW"/>
</dbReference>
<dbReference type="InterPro" id="IPR003593">
    <property type="entry name" value="AAA+_ATPase"/>
</dbReference>
<gene>
    <name evidence="5" type="ORF">SAMN05661003_101111</name>
</gene>
<dbReference type="SUPFAM" id="SSF52540">
    <property type="entry name" value="P-loop containing nucleoside triphosphate hydrolases"/>
    <property type="match status" value="1"/>
</dbReference>
<dbReference type="Pfam" id="PF05157">
    <property type="entry name" value="MshEN"/>
    <property type="match status" value="1"/>
</dbReference>